<dbReference type="InterPro" id="IPR013096">
    <property type="entry name" value="Cupin_2"/>
</dbReference>
<dbReference type="PANTHER" id="PTHR36114:SF1">
    <property type="entry name" value="16.7 KDA PROTEIN IN WHIE LOCUS"/>
    <property type="match status" value="1"/>
</dbReference>
<dbReference type="AlphaFoldDB" id="A0A1G8E5E3"/>
<dbReference type="PANTHER" id="PTHR36114">
    <property type="entry name" value="16.7 KDA PROTEIN IN WHIE LOCUS"/>
    <property type="match status" value="1"/>
</dbReference>
<name>A0A1G8E5E3_9MICO</name>
<dbReference type="Proteomes" id="UP000198822">
    <property type="component" value="Chromosome I"/>
</dbReference>
<dbReference type="InterPro" id="IPR011051">
    <property type="entry name" value="RmlC_Cupin_sf"/>
</dbReference>
<proteinExistence type="predicted"/>
<dbReference type="RefSeq" id="WP_092504479.1">
    <property type="nucleotide sequence ID" value="NZ_LT629695.1"/>
</dbReference>
<gene>
    <name evidence="2" type="ORF">SAMN04489720_1896</name>
</gene>
<dbReference type="OrthoDB" id="9794183at2"/>
<dbReference type="CDD" id="cd02226">
    <property type="entry name" value="cupin_YdbB-like"/>
    <property type="match status" value="1"/>
</dbReference>
<dbReference type="EMBL" id="LT629695">
    <property type="protein sequence ID" value="SDH65152.1"/>
    <property type="molecule type" value="Genomic_DNA"/>
</dbReference>
<dbReference type="STRING" id="399736.SAMN04489720_1896"/>
<evidence type="ECO:0000313" key="2">
    <source>
        <dbReference type="EMBL" id="SDH65152.1"/>
    </source>
</evidence>
<dbReference type="SUPFAM" id="SSF51182">
    <property type="entry name" value="RmlC-like cupins"/>
    <property type="match status" value="1"/>
</dbReference>
<dbReference type="InterPro" id="IPR014710">
    <property type="entry name" value="RmlC-like_jellyroll"/>
</dbReference>
<dbReference type="Gene3D" id="2.60.120.10">
    <property type="entry name" value="Jelly Rolls"/>
    <property type="match status" value="1"/>
</dbReference>
<protein>
    <submittedName>
        <fullName evidence="2">Cupin domain-containing protein</fullName>
    </submittedName>
</protein>
<organism evidence="2 3">
    <name type="scientific">Agrococcus jejuensis</name>
    <dbReference type="NCBI Taxonomy" id="399736"/>
    <lineage>
        <taxon>Bacteria</taxon>
        <taxon>Bacillati</taxon>
        <taxon>Actinomycetota</taxon>
        <taxon>Actinomycetes</taxon>
        <taxon>Micrococcales</taxon>
        <taxon>Microbacteriaceae</taxon>
        <taxon>Agrococcus</taxon>
    </lineage>
</organism>
<evidence type="ECO:0000313" key="3">
    <source>
        <dbReference type="Proteomes" id="UP000198822"/>
    </source>
</evidence>
<feature type="domain" description="Cupin type-2" evidence="1">
    <location>
        <begin position="43"/>
        <end position="101"/>
    </location>
</feature>
<keyword evidence="3" id="KW-1185">Reference proteome</keyword>
<evidence type="ECO:0000259" key="1">
    <source>
        <dbReference type="Pfam" id="PF07883"/>
    </source>
</evidence>
<dbReference type="InterPro" id="IPR052044">
    <property type="entry name" value="PKS_Associated_Protein"/>
</dbReference>
<dbReference type="Pfam" id="PF07883">
    <property type="entry name" value="Cupin_2"/>
    <property type="match status" value="1"/>
</dbReference>
<accession>A0A1G8E5E3</accession>
<reference evidence="3" key="1">
    <citation type="submission" date="2016-10" db="EMBL/GenBank/DDBJ databases">
        <authorList>
            <person name="Varghese N."/>
            <person name="Submissions S."/>
        </authorList>
    </citation>
    <scope>NUCLEOTIDE SEQUENCE [LARGE SCALE GENOMIC DNA]</scope>
    <source>
        <strain evidence="3">DSM 22002</strain>
    </source>
</reference>
<sequence>MSDTQRDVRSIPAAFDVVTEPWQPHRLATVNDADVKVVRLLGEFVWHTHPDTDELFLVRSGTLVIQLRDGDVTLGPGDVYVIPAGVEHCPIAREEVEAVLIERVGTLNTGDAGGDRTFEAREL</sequence>